<evidence type="ECO:0000313" key="4">
    <source>
        <dbReference type="EMBL" id="CAL5987205.1"/>
    </source>
</evidence>
<evidence type="ECO:0000259" key="2">
    <source>
        <dbReference type="Pfam" id="PF14701"/>
    </source>
</evidence>
<feature type="domain" description="Glycogen debranching enzyme C-terminal" evidence="1">
    <location>
        <begin position="964"/>
        <end position="1383"/>
    </location>
</feature>
<feature type="domain" description="Glycogen debranching enzyme glucanotransferase" evidence="2">
    <location>
        <begin position="109"/>
        <end position="362"/>
    </location>
</feature>
<dbReference type="Proteomes" id="UP001642409">
    <property type="component" value="Unassembled WGS sequence"/>
</dbReference>
<feature type="domain" description="Glycogen debranching enzyme glucanotransferase" evidence="2">
    <location>
        <begin position="378"/>
        <end position="471"/>
    </location>
</feature>
<dbReference type="EMBL" id="CAXDID020000021">
    <property type="protein sequence ID" value="CAL5987205.1"/>
    <property type="molecule type" value="Genomic_DNA"/>
</dbReference>
<gene>
    <name evidence="4" type="ORF">HINF_LOCUS9776</name>
</gene>
<dbReference type="InterPro" id="IPR032788">
    <property type="entry name" value="AGL_central"/>
</dbReference>
<evidence type="ECO:0000313" key="5">
    <source>
        <dbReference type="Proteomes" id="UP001642409"/>
    </source>
</evidence>
<reference evidence="4 5" key="1">
    <citation type="submission" date="2024-07" db="EMBL/GenBank/DDBJ databases">
        <authorList>
            <person name="Akdeniz Z."/>
        </authorList>
    </citation>
    <scope>NUCLEOTIDE SEQUENCE [LARGE SCALE GENOMIC DNA]</scope>
</reference>
<sequence length="1391" mass="159559">MNTVQFDSDFHLITPKGTLFVERTADAKMKIVHQTNASYGKEIPLKLINIVSNTEQTITLLPEQFTGKFSTVIDVALLDCGLYMLVTPKDVLEFTVSPMFTNIQMCTVFTHQIHSILDQIKELPYNWLHLTPLPKSGRSKSAYSMISFDDYQLTPAQIQKLSSKNILVDCVLNHIAPESKLLESLEHSYNQINCPYLKSAIMMDLHLKVIDYYAVTKKQNKDKIMTEIRHMLDTQKFYEFELFNVQGTQTQHFDLDYEQVQIPSLTRFGAELNFKYLESKGIHLNDYDLVKNKFNEFVMNRAYLEREQLIAKLGQQIDDALQYEQKCFFTNYFCPILEKGVKENVNTKFELNLKEILEDCNDYQEFSLKYSQLFKEVEEDKYIFAAVNGCLDDSSIKFIEKRYRIYLRRSLHAWGDCVKLNYNPVLTEIAAQFVENMAKMFQGLRIDNAHSTDKEVLKYCLKRARKVNRNLLVMCEIFLSDDISSQFVQEVFADIKVKEMCHDGQNVISLCAFPTIHSVNSGLNVIGDFEPSENKVLVRQAPIMLYDQTHDNQPNGQNQHGYGNNLCLAVTGVASEGVGYGTTWGVDLGVRQQIQVIDQTPCYPKFKDFAMTKIKHMLLKIKEDLVNYSRVYAHNHGEFMTIERQNPATFESYVFVIVPDFRHSFTKDIRLKFEGQFQHVVFGAKMCPKTAVDHEGQKLFEQFAIQNDLGVFSQNSQLVFDLEMKMIPGTVLVFKKKVKEIAELQKYLSEKRIYIKSELSKLNLIQMKLFCAQHENEDKEYGMGKYSFHGIDPTICGFDGIRDCILRNGNSSSVAANLRQGYWLTDFMVERHIKLGLNVQEFDKLLVFIKDSVPQSFQPLAMYMAFELVDQLVDEAICEQCRWKFDPVCAKLLRAALLLIGFKADYANVDQNKWITEEFDRTVQNQLANDEPESSQSTVNALDSARKRQVRLVWKSEQQAILSPQKYLSVSVSAGFPHFFEGMFRSWGRDIALSITGILTNQFQVAARCMLVSTAALIRHGLLPNLQDNGRMPRYNCRDAVWFWISSVVQYCQKYGASILQDKVKRIFLSDDEADYVFDQDRLQFVYTPAALEKYGSDKAQTIAQVIAEILEKHLAGIHFTEWKCQDSNMKPEGKVVDAFVDEDGFVQGGSIHNCHTWMDKMGSSDHFGNRGVPSTPRCGADVEINLCALFSLTYLKDHLKSEKVAQWQQKMSKNILQFKVAAGSVKYLKDTLVSAEFRPNYLIGLSFFGKAFLMQFKEEILSAFATLLEPNSIGMKTLSPADNRYCPWYNNNDQSGFETANGFSYHNGPEWVHCMGRALICLKKIGETELYEKWMRNIRRFVMNGAYINGGVKSLPELTQSNGGFCYDSCVSQNWAIASVLESMNTDDEQ</sequence>
<dbReference type="InterPro" id="IPR010401">
    <property type="entry name" value="AGL/Gdb1"/>
</dbReference>
<dbReference type="InterPro" id="IPR032792">
    <property type="entry name" value="AGL_glucanoTrfase"/>
</dbReference>
<organism evidence="4 5">
    <name type="scientific">Hexamita inflata</name>
    <dbReference type="NCBI Taxonomy" id="28002"/>
    <lineage>
        <taxon>Eukaryota</taxon>
        <taxon>Metamonada</taxon>
        <taxon>Diplomonadida</taxon>
        <taxon>Hexamitidae</taxon>
        <taxon>Hexamitinae</taxon>
        <taxon>Hexamita</taxon>
    </lineage>
</organism>
<dbReference type="PANTHER" id="PTHR10569">
    <property type="entry name" value="GLYCOGEN DEBRANCHING ENZYME"/>
    <property type="match status" value="1"/>
</dbReference>
<dbReference type="InterPro" id="IPR017853">
    <property type="entry name" value="GH"/>
</dbReference>
<dbReference type="Pfam" id="PF14702">
    <property type="entry name" value="hGDE_central"/>
    <property type="match status" value="1"/>
</dbReference>
<protein>
    <submittedName>
        <fullName evidence="4">Glycogen_debranching enzyme</fullName>
    </submittedName>
</protein>
<keyword evidence="5" id="KW-1185">Reference proteome</keyword>
<evidence type="ECO:0000259" key="3">
    <source>
        <dbReference type="Pfam" id="PF14702"/>
    </source>
</evidence>
<dbReference type="SUPFAM" id="SSF48208">
    <property type="entry name" value="Six-hairpin glycosidases"/>
    <property type="match status" value="1"/>
</dbReference>
<dbReference type="PANTHER" id="PTHR10569:SF2">
    <property type="entry name" value="GLYCOGEN DEBRANCHING ENZYME"/>
    <property type="match status" value="1"/>
</dbReference>
<dbReference type="Pfam" id="PF06202">
    <property type="entry name" value="GDE_C"/>
    <property type="match status" value="1"/>
</dbReference>
<feature type="domain" description="Glycogen debranching enzyme central" evidence="3">
    <location>
        <begin position="611"/>
        <end position="831"/>
    </location>
</feature>
<name>A0ABP1H9H8_9EUKA</name>
<dbReference type="InterPro" id="IPR008928">
    <property type="entry name" value="6-hairpin_glycosidase_sf"/>
</dbReference>
<proteinExistence type="predicted"/>
<dbReference type="InterPro" id="IPR032790">
    <property type="entry name" value="GDE_C"/>
</dbReference>
<dbReference type="SUPFAM" id="SSF51445">
    <property type="entry name" value="(Trans)glycosidases"/>
    <property type="match status" value="1"/>
</dbReference>
<comment type="caution">
    <text evidence="4">The sequence shown here is derived from an EMBL/GenBank/DDBJ whole genome shotgun (WGS) entry which is preliminary data.</text>
</comment>
<dbReference type="Pfam" id="PF14701">
    <property type="entry name" value="hDGE_amylase"/>
    <property type="match status" value="2"/>
</dbReference>
<accession>A0ABP1H9H8</accession>
<evidence type="ECO:0000259" key="1">
    <source>
        <dbReference type="Pfam" id="PF06202"/>
    </source>
</evidence>